<keyword evidence="8" id="KW-0805">Transcription regulation</keyword>
<feature type="binding site" evidence="11">
    <location>
        <position position="88"/>
    </location>
    <ligand>
        <name>Zn(2+)</name>
        <dbReference type="ChEBI" id="CHEBI:29105"/>
    </ligand>
</feature>
<organism evidence="12 13">
    <name type="scientific">Leucobacter viscericola</name>
    <dbReference type="NCBI Taxonomy" id="2714935"/>
    <lineage>
        <taxon>Bacteria</taxon>
        <taxon>Bacillati</taxon>
        <taxon>Actinomycetota</taxon>
        <taxon>Actinomycetes</taxon>
        <taxon>Micrococcales</taxon>
        <taxon>Microbacteriaceae</taxon>
        <taxon>Leucobacter</taxon>
    </lineage>
</organism>
<dbReference type="Proteomes" id="UP000502677">
    <property type="component" value="Chromosome"/>
</dbReference>
<evidence type="ECO:0000256" key="2">
    <source>
        <dbReference type="ARBA" id="ARBA00007957"/>
    </source>
</evidence>
<dbReference type="SUPFAM" id="SSF46785">
    <property type="entry name" value="Winged helix' DNA-binding domain"/>
    <property type="match status" value="1"/>
</dbReference>
<keyword evidence="10" id="KW-0804">Transcription</keyword>
<dbReference type="InterPro" id="IPR036390">
    <property type="entry name" value="WH_DNA-bd_sf"/>
</dbReference>
<dbReference type="GO" id="GO:0008270">
    <property type="term" value="F:zinc ion binding"/>
    <property type="evidence" value="ECO:0007669"/>
    <property type="project" value="TreeGrafter"/>
</dbReference>
<dbReference type="EMBL" id="CP049863">
    <property type="protein sequence ID" value="QIK64804.1"/>
    <property type="molecule type" value="Genomic_DNA"/>
</dbReference>
<dbReference type="Gene3D" id="3.30.1490.190">
    <property type="match status" value="1"/>
</dbReference>
<feature type="binding site" evidence="11">
    <location>
        <position position="128"/>
    </location>
    <ligand>
        <name>Zn(2+)</name>
        <dbReference type="ChEBI" id="CHEBI:29105"/>
    </ligand>
</feature>
<evidence type="ECO:0000256" key="5">
    <source>
        <dbReference type="ARBA" id="ARBA00022723"/>
    </source>
</evidence>
<evidence type="ECO:0000256" key="6">
    <source>
        <dbReference type="ARBA" id="ARBA00022833"/>
    </source>
</evidence>
<evidence type="ECO:0000256" key="4">
    <source>
        <dbReference type="ARBA" id="ARBA00022491"/>
    </source>
</evidence>
<proteinExistence type="inferred from homology"/>
<reference evidence="12 13" key="1">
    <citation type="submission" date="2020-03" db="EMBL/GenBank/DDBJ databases">
        <title>Leucobacter sp. nov., isolated from beetles.</title>
        <authorList>
            <person name="Hyun D.-W."/>
            <person name="Bae J.-W."/>
        </authorList>
    </citation>
    <scope>NUCLEOTIDE SEQUENCE [LARGE SCALE GENOMIC DNA]</scope>
    <source>
        <strain evidence="12 13">HDW9C</strain>
    </source>
</reference>
<evidence type="ECO:0000256" key="11">
    <source>
        <dbReference type="PIRSR" id="PIRSR602481-1"/>
    </source>
</evidence>
<evidence type="ECO:0000313" key="12">
    <source>
        <dbReference type="EMBL" id="QIK64804.1"/>
    </source>
</evidence>
<gene>
    <name evidence="12" type="ORF">G7068_09615</name>
</gene>
<evidence type="ECO:0000256" key="10">
    <source>
        <dbReference type="ARBA" id="ARBA00023163"/>
    </source>
</evidence>
<accession>A0A6G7XJL1</accession>
<dbReference type="GO" id="GO:0000976">
    <property type="term" value="F:transcription cis-regulatory region binding"/>
    <property type="evidence" value="ECO:0007669"/>
    <property type="project" value="TreeGrafter"/>
</dbReference>
<dbReference type="GO" id="GO:1900376">
    <property type="term" value="P:regulation of secondary metabolite biosynthetic process"/>
    <property type="evidence" value="ECO:0007669"/>
    <property type="project" value="TreeGrafter"/>
</dbReference>
<dbReference type="Pfam" id="PF01475">
    <property type="entry name" value="FUR"/>
    <property type="match status" value="1"/>
</dbReference>
<keyword evidence="9" id="KW-0238">DNA-binding</keyword>
<dbReference type="GO" id="GO:0003700">
    <property type="term" value="F:DNA-binding transcription factor activity"/>
    <property type="evidence" value="ECO:0007669"/>
    <property type="project" value="InterPro"/>
</dbReference>
<dbReference type="AlphaFoldDB" id="A0A6G7XJL1"/>
<protein>
    <submittedName>
        <fullName evidence="12">Transcriptional repressor</fullName>
    </submittedName>
</protein>
<evidence type="ECO:0000256" key="1">
    <source>
        <dbReference type="ARBA" id="ARBA00004496"/>
    </source>
</evidence>
<keyword evidence="4" id="KW-0678">Repressor</keyword>
<dbReference type="PANTHER" id="PTHR33202">
    <property type="entry name" value="ZINC UPTAKE REGULATION PROTEIN"/>
    <property type="match status" value="1"/>
</dbReference>
<keyword evidence="13" id="KW-1185">Reference proteome</keyword>
<dbReference type="InterPro" id="IPR002481">
    <property type="entry name" value="FUR"/>
</dbReference>
<feature type="binding site" evidence="11">
    <location>
        <position position="85"/>
    </location>
    <ligand>
        <name>Zn(2+)</name>
        <dbReference type="ChEBI" id="CHEBI:29105"/>
    </ligand>
</feature>
<dbReference type="CDD" id="cd07153">
    <property type="entry name" value="Fur_like"/>
    <property type="match status" value="1"/>
</dbReference>
<dbReference type="InterPro" id="IPR043135">
    <property type="entry name" value="Fur_C"/>
</dbReference>
<dbReference type="GO" id="GO:0005737">
    <property type="term" value="C:cytoplasm"/>
    <property type="evidence" value="ECO:0007669"/>
    <property type="project" value="UniProtKB-SubCell"/>
</dbReference>
<dbReference type="Gene3D" id="1.10.10.10">
    <property type="entry name" value="Winged helix-like DNA-binding domain superfamily/Winged helix DNA-binding domain"/>
    <property type="match status" value="1"/>
</dbReference>
<name>A0A6G7XJL1_9MICO</name>
<comment type="subcellular location">
    <subcellularLocation>
        <location evidence="1">Cytoplasm</location>
    </subcellularLocation>
</comment>
<keyword evidence="5 11" id="KW-0479">Metal-binding</keyword>
<comment type="cofactor">
    <cofactor evidence="11">
        <name>Zn(2+)</name>
        <dbReference type="ChEBI" id="CHEBI:29105"/>
    </cofactor>
    <text evidence="11">Binds 1 zinc ion per subunit.</text>
</comment>
<keyword evidence="6 11" id="KW-0862">Zinc</keyword>
<evidence type="ECO:0000256" key="3">
    <source>
        <dbReference type="ARBA" id="ARBA00022490"/>
    </source>
</evidence>
<comment type="similarity">
    <text evidence="2">Belongs to the Fur family.</text>
</comment>
<evidence type="ECO:0000256" key="9">
    <source>
        <dbReference type="ARBA" id="ARBA00023125"/>
    </source>
</evidence>
<dbReference type="GO" id="GO:0045892">
    <property type="term" value="P:negative regulation of DNA-templated transcription"/>
    <property type="evidence" value="ECO:0007669"/>
    <property type="project" value="TreeGrafter"/>
</dbReference>
<feature type="binding site" evidence="11">
    <location>
        <position position="125"/>
    </location>
    <ligand>
        <name>Zn(2+)</name>
        <dbReference type="ChEBI" id="CHEBI:29105"/>
    </ligand>
</feature>
<evidence type="ECO:0000313" key="13">
    <source>
        <dbReference type="Proteomes" id="UP000502677"/>
    </source>
</evidence>
<sequence>MRENGLKSTSGRIAALEHLTAHPHTTANELHTALTNELPALTLQSVHNIVQDLTAHGIIRRIDPLGPGGARYETRTDDNHHHLQCVRCGRIEDVDCAVGAAPCLTPSDAHGMRILQADVTFRGVCAECDKTPQP</sequence>
<evidence type="ECO:0000256" key="7">
    <source>
        <dbReference type="ARBA" id="ARBA00023004"/>
    </source>
</evidence>
<keyword evidence="7" id="KW-0408">Iron</keyword>
<keyword evidence="3" id="KW-0963">Cytoplasm</keyword>
<dbReference type="PANTHER" id="PTHR33202:SF18">
    <property type="entry name" value="TRANSCRIPTIONAL REGULATOR FURA"/>
    <property type="match status" value="1"/>
</dbReference>
<evidence type="ECO:0000256" key="8">
    <source>
        <dbReference type="ARBA" id="ARBA00023015"/>
    </source>
</evidence>
<dbReference type="InterPro" id="IPR036388">
    <property type="entry name" value="WH-like_DNA-bd_sf"/>
</dbReference>
<dbReference type="KEGG" id="lvi:G7068_09615"/>